<comment type="catalytic activity">
    <reaction evidence="7">
        <text>D-glucose 6-phosphate + NADP(+) = 6-phospho-D-glucono-1,5-lactone + NADPH + H(+)</text>
        <dbReference type="Rhea" id="RHEA:15841"/>
        <dbReference type="ChEBI" id="CHEBI:15378"/>
        <dbReference type="ChEBI" id="CHEBI:57783"/>
        <dbReference type="ChEBI" id="CHEBI:57955"/>
        <dbReference type="ChEBI" id="CHEBI:58349"/>
        <dbReference type="ChEBI" id="CHEBI:61548"/>
        <dbReference type="EC" id="1.1.1.49"/>
    </reaction>
</comment>
<dbReference type="PANTHER" id="PTHR23429">
    <property type="entry name" value="GLUCOSE-6-PHOSPHATE 1-DEHYDROGENASE G6PD"/>
    <property type="match status" value="1"/>
</dbReference>
<dbReference type="RefSeq" id="WP_345382797.1">
    <property type="nucleotide sequence ID" value="NZ_BAABIC010000016.1"/>
</dbReference>
<evidence type="ECO:0000256" key="6">
    <source>
        <dbReference type="ARBA" id="ARBA00023277"/>
    </source>
</evidence>
<evidence type="ECO:0000256" key="1">
    <source>
        <dbReference type="ARBA" id="ARBA00004937"/>
    </source>
</evidence>
<sequence>MSHAHAPVSADVIVVGGTGDLAMRKLLPALHHRDRAGQLADDSRIVAVSRAGLDHDGYRDKVSAELRDVAEDWSDDPSSRDHRFLRRLHHVALDVTDPQDWGDLVELLGPPDHRIRVLYLACAPRLFGPVSVGARRNGLVDDRSRVVLEKPLGHDLSSARQINDEVGEVFTEDQIFRIDHYLGKETVQNLLVLRFANSLFEPLWNAIGIDHVQISVAESVGAGSRADYYDGSGALRDMVQNHLLQLLCLVAMEPPARLDRDAVRDEKLKVLRALAPITGEDAHRHTVRGQYGPGLVDGAPVAGYRTELEQARPGAVGSPAPPSSTETFVALRTEVHNWRWAGVPFYLRTGKRMDRRASEIVVQFRPVPHSVFPQLDHGASAPPNRLVLRLQPDEGVRLHLAAKHPGPGGIRLHPAALDLSFADTFAQRLPDAYERLLMDVLRGNPTLFMRRDEIEAAWSWVEPILDSWRGSPRSPRPYPAGTSGPAAATALIERDGRTWHGDGDD</sequence>
<feature type="binding site" evidence="7">
    <location>
        <position position="218"/>
    </location>
    <ligand>
        <name>substrate</name>
    </ligand>
</feature>
<keyword evidence="11" id="KW-1185">Reference proteome</keyword>
<feature type="binding site" evidence="7">
    <location>
        <begin position="94"/>
        <end position="95"/>
    </location>
    <ligand>
        <name>NADP(+)</name>
        <dbReference type="ChEBI" id="CHEBI:58349"/>
    </ligand>
</feature>
<dbReference type="EMBL" id="BAABIC010000016">
    <property type="protein sequence ID" value="GAA4701776.1"/>
    <property type="molecule type" value="Genomic_DNA"/>
</dbReference>
<dbReference type="Gene3D" id="3.30.360.10">
    <property type="entry name" value="Dihydrodipicolinate Reductase, domain 2"/>
    <property type="match status" value="1"/>
</dbReference>
<dbReference type="Pfam" id="PF02781">
    <property type="entry name" value="G6PD_C"/>
    <property type="match status" value="1"/>
</dbReference>
<feature type="binding site" evidence="7">
    <location>
        <position position="237"/>
    </location>
    <ligand>
        <name>substrate</name>
    </ligand>
</feature>
<dbReference type="InterPro" id="IPR036291">
    <property type="entry name" value="NAD(P)-bd_dom_sf"/>
</dbReference>
<dbReference type="Gene3D" id="3.40.50.720">
    <property type="entry name" value="NAD(P)-binding Rossmann-like Domain"/>
    <property type="match status" value="1"/>
</dbReference>
<evidence type="ECO:0000313" key="10">
    <source>
        <dbReference type="EMBL" id="GAA4701776.1"/>
    </source>
</evidence>
<dbReference type="SUPFAM" id="SSF55347">
    <property type="entry name" value="Glyceraldehyde-3-phosphate dehydrogenase-like, C-terminal domain"/>
    <property type="match status" value="1"/>
</dbReference>
<comment type="function">
    <text evidence="7">Catalyzes the oxidation of glucose 6-phosphate to 6-phosphogluconolactone.</text>
</comment>
<feature type="active site" description="Proton acceptor" evidence="7">
    <location>
        <position position="242"/>
    </location>
</feature>
<feature type="domain" description="Glucose-6-phosphate dehydrogenase C-terminal" evidence="9">
    <location>
        <begin position="191"/>
        <end position="500"/>
    </location>
</feature>
<keyword evidence="5 7" id="KW-0560">Oxidoreductase</keyword>
<dbReference type="InterPro" id="IPR001282">
    <property type="entry name" value="G6P_DH"/>
</dbReference>
<comment type="caution">
    <text evidence="10">The sequence shown here is derived from an EMBL/GenBank/DDBJ whole genome shotgun (WGS) entry which is preliminary data.</text>
</comment>
<evidence type="ECO:0000256" key="5">
    <source>
        <dbReference type="ARBA" id="ARBA00023002"/>
    </source>
</evidence>
<accession>A0ABP8X8L2</accession>
<feature type="binding site" evidence="7">
    <location>
        <position position="184"/>
    </location>
    <ligand>
        <name>substrate</name>
    </ligand>
</feature>
<comment type="caution">
    <text evidence="7">Lacks conserved residue(s) required for the propagation of feature annotation.</text>
</comment>
<proteinExistence type="inferred from homology"/>
<name>A0ABP8X8L2_9PSEU</name>
<dbReference type="EC" id="1.1.1.49" evidence="7"/>
<feature type="binding site" evidence="7">
    <location>
        <position position="50"/>
    </location>
    <ligand>
        <name>NADP(+)</name>
        <dbReference type="ChEBI" id="CHEBI:58349"/>
    </ligand>
</feature>
<dbReference type="HAMAP" id="MF_00966">
    <property type="entry name" value="G6PD"/>
    <property type="match status" value="1"/>
</dbReference>
<reference evidence="11" key="1">
    <citation type="journal article" date="2019" name="Int. J. Syst. Evol. Microbiol.">
        <title>The Global Catalogue of Microorganisms (GCM) 10K type strain sequencing project: providing services to taxonomists for standard genome sequencing and annotation.</title>
        <authorList>
            <consortium name="The Broad Institute Genomics Platform"/>
            <consortium name="The Broad Institute Genome Sequencing Center for Infectious Disease"/>
            <person name="Wu L."/>
            <person name="Ma J."/>
        </authorList>
    </citation>
    <scope>NUCLEOTIDE SEQUENCE [LARGE SCALE GENOMIC DNA]</scope>
    <source>
        <strain evidence="11">JCM 18055</strain>
    </source>
</reference>
<evidence type="ECO:0000313" key="11">
    <source>
        <dbReference type="Proteomes" id="UP001500325"/>
    </source>
</evidence>
<dbReference type="PROSITE" id="PS00069">
    <property type="entry name" value="G6P_DEHYDROGENASE"/>
    <property type="match status" value="1"/>
</dbReference>
<dbReference type="PRINTS" id="PR00079">
    <property type="entry name" value="G6PDHDRGNASE"/>
</dbReference>
<keyword evidence="6 7" id="KW-0119">Carbohydrate metabolism</keyword>
<organism evidence="10 11">
    <name type="scientific">Pseudonocardia yuanmonensis</name>
    <dbReference type="NCBI Taxonomy" id="1095914"/>
    <lineage>
        <taxon>Bacteria</taxon>
        <taxon>Bacillati</taxon>
        <taxon>Actinomycetota</taxon>
        <taxon>Actinomycetes</taxon>
        <taxon>Pseudonocardiales</taxon>
        <taxon>Pseudonocardiaceae</taxon>
        <taxon>Pseudonocardia</taxon>
    </lineage>
</organism>
<evidence type="ECO:0000259" key="9">
    <source>
        <dbReference type="Pfam" id="PF02781"/>
    </source>
</evidence>
<feature type="binding site" evidence="7">
    <location>
        <position position="180"/>
    </location>
    <ligand>
        <name>substrate</name>
    </ligand>
</feature>
<feature type="binding site" evidence="7">
    <location>
        <position position="150"/>
    </location>
    <ligand>
        <name>NADP(+)</name>
        <dbReference type="ChEBI" id="CHEBI:58349"/>
    </ligand>
</feature>
<evidence type="ECO:0000256" key="4">
    <source>
        <dbReference type="ARBA" id="ARBA00022857"/>
    </source>
</evidence>
<dbReference type="InterPro" id="IPR022674">
    <property type="entry name" value="G6P_DH_NAD-bd"/>
</dbReference>
<dbReference type="PIRSF" id="PIRSF000110">
    <property type="entry name" value="G6PD"/>
    <property type="match status" value="1"/>
</dbReference>
<evidence type="ECO:0000256" key="2">
    <source>
        <dbReference type="ARBA" id="ARBA00009975"/>
    </source>
</evidence>
<comment type="similarity">
    <text evidence="2 7">Belongs to the glucose-6-phosphate dehydrogenase family.</text>
</comment>
<evidence type="ECO:0000256" key="3">
    <source>
        <dbReference type="ARBA" id="ARBA00022526"/>
    </source>
</evidence>
<protein>
    <recommendedName>
        <fullName evidence="7">Glucose-6-phosphate 1-dehydrogenase</fullName>
        <shortName evidence="7">G6PD</shortName>
        <ecNumber evidence="7">1.1.1.49</ecNumber>
    </recommendedName>
</protein>
<gene>
    <name evidence="10" type="primary">zwf_5</name>
    <name evidence="7" type="synonym">zwf</name>
    <name evidence="10" type="ORF">GCM10023215_45970</name>
</gene>
<evidence type="ECO:0000259" key="8">
    <source>
        <dbReference type="Pfam" id="PF00479"/>
    </source>
</evidence>
<dbReference type="InterPro" id="IPR019796">
    <property type="entry name" value="G6P_DH_AS"/>
</dbReference>
<dbReference type="Proteomes" id="UP001500325">
    <property type="component" value="Unassembled WGS sequence"/>
</dbReference>
<evidence type="ECO:0000256" key="7">
    <source>
        <dbReference type="HAMAP-Rule" id="MF_00966"/>
    </source>
</evidence>
<keyword evidence="3 7" id="KW-0313">Glucose metabolism</keyword>
<dbReference type="SUPFAM" id="SSF51735">
    <property type="entry name" value="NAD(P)-binding Rossmann-fold domains"/>
    <property type="match status" value="1"/>
</dbReference>
<dbReference type="NCBIfam" id="TIGR00871">
    <property type="entry name" value="zwf"/>
    <property type="match status" value="1"/>
</dbReference>
<feature type="domain" description="Glucose-6-phosphate dehydrogenase NAD-binding" evidence="8">
    <location>
        <begin position="13"/>
        <end position="189"/>
    </location>
</feature>
<keyword evidence="4 7" id="KW-0521">NADP</keyword>
<dbReference type="Pfam" id="PF00479">
    <property type="entry name" value="G6PD_N"/>
    <property type="match status" value="1"/>
</dbReference>
<feature type="binding site" evidence="7">
    <location>
        <position position="351"/>
    </location>
    <ligand>
        <name>substrate</name>
    </ligand>
</feature>
<comment type="pathway">
    <text evidence="1 7">Carbohydrate degradation; pentose phosphate pathway; D-ribulose 5-phosphate from D-glucose 6-phosphate (oxidative stage): step 1/3.</text>
</comment>
<dbReference type="InterPro" id="IPR022675">
    <property type="entry name" value="G6P_DH_C"/>
</dbReference>
<dbReference type="PANTHER" id="PTHR23429:SF0">
    <property type="entry name" value="GLUCOSE-6-PHOSPHATE 1-DEHYDROGENASE"/>
    <property type="match status" value="1"/>
</dbReference>